<dbReference type="RefSeq" id="WP_214238315.1">
    <property type="nucleotide sequence ID" value="NZ_JABBFR010000039.1"/>
</dbReference>
<keyword evidence="2" id="KW-1185">Reference proteome</keyword>
<accession>A0ABS5T2H8</accession>
<organism evidence="1 2">
    <name type="scientific">Rosenbergiella gaditana</name>
    <dbReference type="NCBI Taxonomy" id="2726987"/>
    <lineage>
        <taxon>Bacteria</taxon>
        <taxon>Pseudomonadati</taxon>
        <taxon>Pseudomonadota</taxon>
        <taxon>Gammaproteobacteria</taxon>
        <taxon>Enterobacterales</taxon>
        <taxon>Erwiniaceae</taxon>
        <taxon>Rosenbergiella</taxon>
    </lineage>
</organism>
<dbReference type="Proteomes" id="UP000790096">
    <property type="component" value="Unassembled WGS sequence"/>
</dbReference>
<sequence>MVVEKGLGALLGIGAAKTALDNLSSSERDYVFSVAMSGKADLIEQLTPEQRAAYNYMIGQDQKGLITVFPKPDRELIDGKLINPGHSVVVK</sequence>
<evidence type="ECO:0000313" key="2">
    <source>
        <dbReference type="Proteomes" id="UP000790096"/>
    </source>
</evidence>
<dbReference type="EMBL" id="JABBFR010000039">
    <property type="protein sequence ID" value="MBT0725715.1"/>
    <property type="molecule type" value="Genomic_DNA"/>
</dbReference>
<gene>
    <name evidence="1" type="ORF">HH682_15115</name>
</gene>
<comment type="caution">
    <text evidence="1">The sequence shown here is derived from an EMBL/GenBank/DDBJ whole genome shotgun (WGS) entry which is preliminary data.</text>
</comment>
<proteinExistence type="predicted"/>
<name>A0ABS5T2H8_9GAMM</name>
<protein>
    <submittedName>
        <fullName evidence="1">Uncharacterized protein</fullName>
    </submittedName>
</protein>
<evidence type="ECO:0000313" key="1">
    <source>
        <dbReference type="EMBL" id="MBT0725715.1"/>
    </source>
</evidence>
<reference evidence="1 2" key="1">
    <citation type="submission" date="2020-04" db="EMBL/GenBank/DDBJ databases">
        <title>Genome sequencing of Rosenbergiella species.</title>
        <authorList>
            <person name="Alvarez-Perez S."/>
            <person name="Lievens B."/>
        </authorList>
    </citation>
    <scope>NUCLEOTIDE SEQUENCE [LARGE SCALE GENOMIC DNA]</scope>
    <source>
        <strain evidence="1 2">S61</strain>
    </source>
</reference>